<organism evidence="2 3">
    <name type="scientific">Pseudomonas veronii 1YdBTEX2</name>
    <dbReference type="NCBI Taxonomy" id="1295141"/>
    <lineage>
        <taxon>Bacteria</taxon>
        <taxon>Pseudomonadati</taxon>
        <taxon>Pseudomonadota</taxon>
        <taxon>Gammaproteobacteria</taxon>
        <taxon>Pseudomonadales</taxon>
        <taxon>Pseudomonadaceae</taxon>
        <taxon>Pseudomonas</taxon>
    </lineage>
</organism>
<feature type="transmembrane region" description="Helical" evidence="1">
    <location>
        <begin position="7"/>
        <end position="30"/>
    </location>
</feature>
<evidence type="ECO:0000256" key="1">
    <source>
        <dbReference type="SAM" id="Phobius"/>
    </source>
</evidence>
<evidence type="ECO:0000313" key="3">
    <source>
        <dbReference type="Proteomes" id="UP000245431"/>
    </source>
</evidence>
<gene>
    <name evidence="2" type="ORF">PVE_R2G0265</name>
</gene>
<dbReference type="EMBL" id="LT599584">
    <property type="protein sequence ID" value="SBW84294.1"/>
    <property type="molecule type" value="Genomic_DNA"/>
</dbReference>
<accession>A0A1D3K7G4</accession>
<feature type="transmembrane region" description="Helical" evidence="1">
    <location>
        <begin position="42"/>
        <end position="60"/>
    </location>
</feature>
<proteinExistence type="predicted"/>
<keyword evidence="1" id="KW-0812">Transmembrane</keyword>
<feature type="transmembrane region" description="Helical" evidence="1">
    <location>
        <begin position="67"/>
        <end position="93"/>
    </location>
</feature>
<dbReference type="Proteomes" id="UP000245431">
    <property type="component" value="Chromosome PVE_r2"/>
</dbReference>
<name>A0A1D3K7G4_PSEVE</name>
<keyword evidence="1" id="KW-1133">Transmembrane helix</keyword>
<reference evidence="3" key="1">
    <citation type="submission" date="2016-07" db="EMBL/GenBank/DDBJ databases">
        <authorList>
            <person name="Florea S."/>
            <person name="Webb J.S."/>
            <person name="Jaromczyk J."/>
            <person name="Schardl C.L."/>
        </authorList>
    </citation>
    <scope>NUCLEOTIDE SEQUENCE [LARGE SCALE GENOMIC DNA]</scope>
    <source>
        <strain evidence="3">1YdBTEX2</strain>
    </source>
</reference>
<sequence>MERLTPYGRFAVICFTVGTLVGSMAIGYLMLTPSPVPLGTSLIAYAGAVSPVCIIALVIARTVPSMSWLLAPTLLIGGLAVPLDFTFACLLGFLSERALQMAIAFLVMASMVALAIALDRDLVRRSINKSLRMPEQPGHEQISGATRS</sequence>
<keyword evidence="1" id="KW-0472">Membrane</keyword>
<evidence type="ECO:0000313" key="2">
    <source>
        <dbReference type="EMBL" id="SBW84294.1"/>
    </source>
</evidence>
<protein>
    <submittedName>
        <fullName evidence="2">Hypothetical membrane protein</fullName>
    </submittedName>
</protein>
<feature type="transmembrane region" description="Helical" evidence="1">
    <location>
        <begin position="99"/>
        <end position="118"/>
    </location>
</feature>
<dbReference type="AlphaFoldDB" id="A0A1D3K7G4"/>